<evidence type="ECO:0000313" key="3">
    <source>
        <dbReference type="EMBL" id="KAE8960511.1"/>
    </source>
</evidence>
<keyword evidence="7" id="KW-1185">Reference proteome</keyword>
<dbReference type="OrthoDB" id="10271763at2759"/>
<dbReference type="EMBL" id="QXFV01006748">
    <property type="protein sequence ID" value="KAE8960572.1"/>
    <property type="molecule type" value="Genomic_DNA"/>
</dbReference>
<evidence type="ECO:0008006" key="9">
    <source>
        <dbReference type="Google" id="ProtNLM"/>
    </source>
</evidence>
<evidence type="ECO:0000313" key="8">
    <source>
        <dbReference type="Proteomes" id="UP000435112"/>
    </source>
</evidence>
<feature type="region of interest" description="Disordered" evidence="1">
    <location>
        <begin position="28"/>
        <end position="65"/>
    </location>
</feature>
<organism evidence="3 8">
    <name type="scientific">Phytophthora rubi</name>
    <dbReference type="NCBI Taxonomy" id="129364"/>
    <lineage>
        <taxon>Eukaryota</taxon>
        <taxon>Sar</taxon>
        <taxon>Stramenopiles</taxon>
        <taxon>Oomycota</taxon>
        <taxon>Peronosporomycetes</taxon>
        <taxon>Peronosporales</taxon>
        <taxon>Peronosporaceae</taxon>
        <taxon>Phytophthora</taxon>
    </lineage>
</organism>
<dbReference type="EMBL" id="QXFU01006625">
    <property type="protein sequence ID" value="KAE8960511.1"/>
    <property type="molecule type" value="Genomic_DNA"/>
</dbReference>
<protein>
    <recommendedName>
        <fullName evidence="9">RxLR effector protein</fullName>
    </recommendedName>
</protein>
<comment type="caution">
    <text evidence="3">The sequence shown here is derived from an EMBL/GenBank/DDBJ whole genome shotgun (WGS) entry which is preliminary data.</text>
</comment>
<dbReference type="EMBL" id="QXFT01006809">
    <property type="protein sequence ID" value="KAE9267938.1"/>
    <property type="molecule type" value="Genomic_DNA"/>
</dbReference>
<evidence type="ECO:0000313" key="4">
    <source>
        <dbReference type="EMBL" id="KAE8960572.1"/>
    </source>
</evidence>
<dbReference type="AlphaFoldDB" id="A0A6A3GU37"/>
<feature type="chain" id="PRO_5036379549" description="RxLR effector protein" evidence="2">
    <location>
        <begin position="21"/>
        <end position="65"/>
    </location>
</feature>
<name>A0A6A3GU37_9STRA</name>
<sequence length="65" mass="7022">MLRALAVLPTGVGPWLTCLAVLYPNASVQQPDDGRTKKQQKVSHPSSLYSTLSRRTCTGPRGPSQ</sequence>
<evidence type="ECO:0000313" key="5">
    <source>
        <dbReference type="EMBL" id="KAE9267938.1"/>
    </source>
</evidence>
<proteinExistence type="predicted"/>
<accession>A0A6A3GU37</accession>
<evidence type="ECO:0000313" key="6">
    <source>
        <dbReference type="Proteomes" id="UP000429607"/>
    </source>
</evidence>
<evidence type="ECO:0000256" key="1">
    <source>
        <dbReference type="SAM" id="MobiDB-lite"/>
    </source>
</evidence>
<feature type="signal peptide" evidence="2">
    <location>
        <begin position="1"/>
        <end position="20"/>
    </location>
</feature>
<dbReference type="Proteomes" id="UP000435112">
    <property type="component" value="Unassembled WGS sequence"/>
</dbReference>
<gene>
    <name evidence="4" type="ORF">PR001_g30342</name>
    <name evidence="3" type="ORF">PR002_g30194</name>
    <name evidence="5" type="ORF">PR003_g31612</name>
</gene>
<dbReference type="Proteomes" id="UP000434957">
    <property type="component" value="Unassembled WGS sequence"/>
</dbReference>
<feature type="compositionally biased region" description="Polar residues" evidence="1">
    <location>
        <begin position="42"/>
        <end position="56"/>
    </location>
</feature>
<evidence type="ECO:0000256" key="2">
    <source>
        <dbReference type="SAM" id="SignalP"/>
    </source>
</evidence>
<reference evidence="6 8" key="1">
    <citation type="submission" date="2018-09" db="EMBL/GenBank/DDBJ databases">
        <title>Genomic investigation of the strawberry pathogen Phytophthora fragariae indicates pathogenicity is determined by transcriptional variation in three key races.</title>
        <authorList>
            <person name="Adams T.M."/>
            <person name="Armitage A.D."/>
            <person name="Sobczyk M.K."/>
            <person name="Bates H.J."/>
            <person name="Dunwell J.M."/>
            <person name="Nellist C.F."/>
            <person name="Harrison R.J."/>
        </authorList>
    </citation>
    <scope>NUCLEOTIDE SEQUENCE [LARGE SCALE GENOMIC DNA]</scope>
    <source>
        <strain evidence="4 6">SCRP249</strain>
        <strain evidence="3 8">SCRP324</strain>
        <strain evidence="5 7">SCRP333</strain>
    </source>
</reference>
<dbReference type="Proteomes" id="UP000429607">
    <property type="component" value="Unassembled WGS sequence"/>
</dbReference>
<keyword evidence="2" id="KW-0732">Signal</keyword>
<evidence type="ECO:0000313" key="7">
    <source>
        <dbReference type="Proteomes" id="UP000434957"/>
    </source>
</evidence>